<gene>
    <name evidence="1" type="ORF">CTOB1V02_LOCUS9515</name>
</gene>
<dbReference type="AlphaFoldDB" id="A0A7R8WMC0"/>
<name>A0A7R8WMC0_9CRUS</name>
<proteinExistence type="predicted"/>
<dbReference type="EMBL" id="OB663759">
    <property type="protein sequence ID" value="CAD7231669.1"/>
    <property type="molecule type" value="Genomic_DNA"/>
</dbReference>
<organism evidence="1">
    <name type="scientific">Cyprideis torosa</name>
    <dbReference type="NCBI Taxonomy" id="163714"/>
    <lineage>
        <taxon>Eukaryota</taxon>
        <taxon>Metazoa</taxon>
        <taxon>Ecdysozoa</taxon>
        <taxon>Arthropoda</taxon>
        <taxon>Crustacea</taxon>
        <taxon>Oligostraca</taxon>
        <taxon>Ostracoda</taxon>
        <taxon>Podocopa</taxon>
        <taxon>Podocopida</taxon>
        <taxon>Cytherocopina</taxon>
        <taxon>Cytheroidea</taxon>
        <taxon>Cytherideidae</taxon>
        <taxon>Cyprideis</taxon>
    </lineage>
</organism>
<accession>A0A7R8WMC0</accession>
<sequence>MERNTFTNFSFIDFFITGEDFVPAEQAEEVVGYMAKNPTSWRPNEHQSRAKSAKTWSKVGCGRDFLFDPSWFALEVFIPQLPVAFQLSICNNHHRLGSYARCARKNQGLNIVSLLLVFHQGRGFMEMFIGGVCLPTIPGTRSQRLLNVRQHGALYQYCYPDREGYLYATYAQDHVIQDLILLIEIEGKVYP</sequence>
<evidence type="ECO:0000313" key="1">
    <source>
        <dbReference type="EMBL" id="CAD7231669.1"/>
    </source>
</evidence>
<protein>
    <submittedName>
        <fullName evidence="1">Uncharacterized protein</fullName>
    </submittedName>
</protein>
<reference evidence="1" key="1">
    <citation type="submission" date="2020-11" db="EMBL/GenBank/DDBJ databases">
        <authorList>
            <person name="Tran Van P."/>
        </authorList>
    </citation>
    <scope>NUCLEOTIDE SEQUENCE</scope>
</reference>